<proteinExistence type="predicted"/>
<sequence>MGQIIPHHYGFSCTDDSDSAQGIRESLLTLCWQGNQSKNSSSEIILLPVPYELPPQPYSSEDVPWSWDKQY</sequence>
<protein>
    <submittedName>
        <fullName evidence="1">Uncharacterized protein</fullName>
    </submittedName>
</protein>
<keyword evidence="2" id="KW-1185">Reference proteome</keyword>
<organism evidence="1 2">
    <name type="scientific">Nelumbo nucifera</name>
    <name type="common">Sacred lotus</name>
    <dbReference type="NCBI Taxonomy" id="4432"/>
    <lineage>
        <taxon>Eukaryota</taxon>
        <taxon>Viridiplantae</taxon>
        <taxon>Streptophyta</taxon>
        <taxon>Embryophyta</taxon>
        <taxon>Tracheophyta</taxon>
        <taxon>Spermatophyta</taxon>
        <taxon>Magnoliopsida</taxon>
        <taxon>Proteales</taxon>
        <taxon>Nelumbonaceae</taxon>
        <taxon>Nelumbo</taxon>
    </lineage>
</organism>
<accession>A0A822XU65</accession>
<comment type="caution">
    <text evidence="1">The sequence shown here is derived from an EMBL/GenBank/DDBJ whole genome shotgun (WGS) entry which is preliminary data.</text>
</comment>
<dbReference type="EMBL" id="DUZY01000001">
    <property type="protein sequence ID" value="DAD23283.1"/>
    <property type="molecule type" value="Genomic_DNA"/>
</dbReference>
<name>A0A822XU65_NELNU</name>
<dbReference type="Gene3D" id="3.30.870.10">
    <property type="entry name" value="Endonuclease Chain A"/>
    <property type="match status" value="1"/>
</dbReference>
<gene>
    <name evidence="1" type="ORF">HUJ06_024746</name>
</gene>
<reference evidence="1 2" key="1">
    <citation type="journal article" date="2020" name="Mol. Biol. Evol.">
        <title>Distinct Expression and Methylation Patterns for Genes with Different Fates following a Single Whole-Genome Duplication in Flowering Plants.</title>
        <authorList>
            <person name="Shi T."/>
            <person name="Rahmani R.S."/>
            <person name="Gugger P.F."/>
            <person name="Wang M."/>
            <person name="Li H."/>
            <person name="Zhang Y."/>
            <person name="Li Z."/>
            <person name="Wang Q."/>
            <person name="Van de Peer Y."/>
            <person name="Marchal K."/>
            <person name="Chen J."/>
        </authorList>
    </citation>
    <scope>NUCLEOTIDE SEQUENCE [LARGE SCALE GENOMIC DNA]</scope>
    <source>
        <tissue evidence="1">Leaf</tissue>
    </source>
</reference>
<dbReference type="AlphaFoldDB" id="A0A822XU65"/>
<dbReference type="Proteomes" id="UP000607653">
    <property type="component" value="Unassembled WGS sequence"/>
</dbReference>
<evidence type="ECO:0000313" key="1">
    <source>
        <dbReference type="EMBL" id="DAD23283.1"/>
    </source>
</evidence>
<evidence type="ECO:0000313" key="2">
    <source>
        <dbReference type="Proteomes" id="UP000607653"/>
    </source>
</evidence>
<dbReference type="SUPFAM" id="SSF56024">
    <property type="entry name" value="Phospholipase D/nuclease"/>
    <property type="match status" value="1"/>
</dbReference>